<reference evidence="8" key="1">
    <citation type="submission" date="2022-07" db="EMBL/GenBank/DDBJ databases">
        <authorList>
            <person name="Trinca V."/>
            <person name="Uliana J.V.C."/>
            <person name="Torres T.T."/>
            <person name="Ward R.J."/>
            <person name="Monesi N."/>
        </authorList>
    </citation>
    <scope>NUCLEOTIDE SEQUENCE</scope>
    <source>
        <strain evidence="8">HSMRA1968</strain>
        <tissue evidence="8">Whole embryos</tissue>
    </source>
</reference>
<evidence type="ECO:0000259" key="7">
    <source>
        <dbReference type="PROSITE" id="PS50940"/>
    </source>
</evidence>
<evidence type="ECO:0000256" key="5">
    <source>
        <dbReference type="ARBA" id="ARBA00023180"/>
    </source>
</evidence>
<keyword evidence="2 6" id="KW-0732">Signal</keyword>
<dbReference type="OrthoDB" id="6020543at2759"/>
<dbReference type="InterPro" id="IPR051940">
    <property type="entry name" value="Chitin_bind-dev_reg"/>
</dbReference>
<dbReference type="GO" id="GO:0005576">
    <property type="term" value="C:extracellular region"/>
    <property type="evidence" value="ECO:0007669"/>
    <property type="project" value="InterPro"/>
</dbReference>
<gene>
    <name evidence="8" type="primary">Cht10_0</name>
    <name evidence="8" type="ORF">Bhyg_12383</name>
</gene>
<keyword evidence="1" id="KW-0147">Chitin-binding</keyword>
<dbReference type="Gene3D" id="2.170.140.10">
    <property type="entry name" value="Chitin binding domain"/>
    <property type="match status" value="3"/>
</dbReference>
<keyword evidence="4" id="KW-1015">Disulfide bond</keyword>
<evidence type="ECO:0000256" key="2">
    <source>
        <dbReference type="ARBA" id="ARBA00022729"/>
    </source>
</evidence>
<feature type="domain" description="Chitin-binding type-2" evidence="7">
    <location>
        <begin position="142"/>
        <end position="198"/>
    </location>
</feature>
<evidence type="ECO:0000313" key="8">
    <source>
        <dbReference type="EMBL" id="KAJ6639636.1"/>
    </source>
</evidence>
<keyword evidence="9" id="KW-1185">Reference proteome</keyword>
<dbReference type="PROSITE" id="PS50940">
    <property type="entry name" value="CHIT_BIND_II"/>
    <property type="match status" value="3"/>
</dbReference>
<dbReference type="SUPFAM" id="SSF57625">
    <property type="entry name" value="Invertebrate chitin-binding proteins"/>
    <property type="match status" value="3"/>
</dbReference>
<protein>
    <submittedName>
        <fullName evidence="8">Chitinase 10</fullName>
    </submittedName>
</protein>
<sequence length="199" mass="21715">MGKVILLMLSLCVASSIANRCANLGLYTLPDENSCTKYYICLHGQELANECAEGLFFDPTTGNCNLESNTMCLLASCPADNVGSLSLVPSYENCSNYYACIRGVASRMVCSEGLLYNPVKKACDFAERVTCALPIVKHSYTIIDCPLTGVTKVPHNDDCSKFYVCINGRSSEYTCAGGSLYNPKNQRCDRPEKTKCFNA</sequence>
<feature type="domain" description="Chitin-binding type-2" evidence="7">
    <location>
        <begin position="77"/>
        <end position="133"/>
    </location>
</feature>
<keyword evidence="5" id="KW-0325">Glycoprotein</keyword>
<dbReference type="PANTHER" id="PTHR23301">
    <property type="entry name" value="CHITIN BINDING PERITROPHIN-A"/>
    <property type="match status" value="1"/>
</dbReference>
<evidence type="ECO:0000256" key="1">
    <source>
        <dbReference type="ARBA" id="ARBA00022669"/>
    </source>
</evidence>
<comment type="caution">
    <text evidence="8">The sequence shown here is derived from an EMBL/GenBank/DDBJ whole genome shotgun (WGS) entry which is preliminary data.</text>
</comment>
<evidence type="ECO:0000313" key="9">
    <source>
        <dbReference type="Proteomes" id="UP001151699"/>
    </source>
</evidence>
<dbReference type="AlphaFoldDB" id="A0A9Q0MX45"/>
<name>A0A9Q0MX45_9DIPT</name>
<evidence type="ECO:0000256" key="6">
    <source>
        <dbReference type="SAM" id="SignalP"/>
    </source>
</evidence>
<dbReference type="GO" id="GO:0008061">
    <property type="term" value="F:chitin binding"/>
    <property type="evidence" value="ECO:0007669"/>
    <property type="project" value="UniProtKB-KW"/>
</dbReference>
<dbReference type="InterPro" id="IPR036508">
    <property type="entry name" value="Chitin-bd_dom_sf"/>
</dbReference>
<feature type="chain" id="PRO_5040413011" evidence="6">
    <location>
        <begin position="19"/>
        <end position="199"/>
    </location>
</feature>
<organism evidence="8 9">
    <name type="scientific">Pseudolycoriella hygida</name>
    <dbReference type="NCBI Taxonomy" id="35572"/>
    <lineage>
        <taxon>Eukaryota</taxon>
        <taxon>Metazoa</taxon>
        <taxon>Ecdysozoa</taxon>
        <taxon>Arthropoda</taxon>
        <taxon>Hexapoda</taxon>
        <taxon>Insecta</taxon>
        <taxon>Pterygota</taxon>
        <taxon>Neoptera</taxon>
        <taxon>Endopterygota</taxon>
        <taxon>Diptera</taxon>
        <taxon>Nematocera</taxon>
        <taxon>Sciaroidea</taxon>
        <taxon>Sciaridae</taxon>
        <taxon>Pseudolycoriella</taxon>
    </lineage>
</organism>
<keyword evidence="3" id="KW-0677">Repeat</keyword>
<dbReference type="SMART" id="SM00494">
    <property type="entry name" value="ChtBD2"/>
    <property type="match status" value="3"/>
</dbReference>
<dbReference type="PANTHER" id="PTHR23301:SF0">
    <property type="entry name" value="CHITIN-BINDING TYPE-2 DOMAIN-CONTAINING PROTEIN-RELATED"/>
    <property type="match status" value="1"/>
</dbReference>
<dbReference type="Pfam" id="PF01607">
    <property type="entry name" value="CBM_14"/>
    <property type="match status" value="3"/>
</dbReference>
<evidence type="ECO:0000256" key="4">
    <source>
        <dbReference type="ARBA" id="ARBA00023157"/>
    </source>
</evidence>
<feature type="signal peptide" evidence="6">
    <location>
        <begin position="1"/>
        <end position="18"/>
    </location>
</feature>
<feature type="domain" description="Chitin-binding type-2" evidence="7">
    <location>
        <begin position="18"/>
        <end position="74"/>
    </location>
</feature>
<evidence type="ECO:0000256" key="3">
    <source>
        <dbReference type="ARBA" id="ARBA00022737"/>
    </source>
</evidence>
<accession>A0A9Q0MX45</accession>
<dbReference type="Proteomes" id="UP001151699">
    <property type="component" value="Chromosome X"/>
</dbReference>
<dbReference type="InterPro" id="IPR002557">
    <property type="entry name" value="Chitin-bd_dom"/>
</dbReference>
<dbReference type="EMBL" id="WJQU01000003">
    <property type="protein sequence ID" value="KAJ6639636.1"/>
    <property type="molecule type" value="Genomic_DNA"/>
</dbReference>
<proteinExistence type="predicted"/>